<dbReference type="GO" id="GO:0016491">
    <property type="term" value="F:oxidoreductase activity"/>
    <property type="evidence" value="ECO:0007669"/>
    <property type="project" value="UniProtKB-KW"/>
</dbReference>
<dbReference type="AlphaFoldDB" id="A0A2N3PMQ7"/>
<dbReference type="OrthoDB" id="573392at2"/>
<protein>
    <recommendedName>
        <fullName evidence="4">(2Fe-2S)-binding protein</fullName>
    </recommendedName>
</protein>
<dbReference type="Pfam" id="PF13510">
    <property type="entry name" value="Fer2_4"/>
    <property type="match status" value="1"/>
</dbReference>
<organism evidence="2 3">
    <name type="scientific">Telmatospirillum siberiense</name>
    <dbReference type="NCBI Taxonomy" id="382514"/>
    <lineage>
        <taxon>Bacteria</taxon>
        <taxon>Pseudomonadati</taxon>
        <taxon>Pseudomonadota</taxon>
        <taxon>Alphaproteobacteria</taxon>
        <taxon>Rhodospirillales</taxon>
        <taxon>Rhodospirillaceae</taxon>
        <taxon>Telmatospirillum</taxon>
    </lineage>
</organism>
<accession>A0A2N3PMQ7</accession>
<dbReference type="EMBL" id="PIUM01000047">
    <property type="protein sequence ID" value="PKU21688.1"/>
    <property type="molecule type" value="Genomic_DNA"/>
</dbReference>
<dbReference type="InterPro" id="IPR036010">
    <property type="entry name" value="2Fe-2S_ferredoxin-like_sf"/>
</dbReference>
<dbReference type="Gene3D" id="3.10.20.440">
    <property type="entry name" value="2Fe-2S iron-sulphur cluster binding domain, sarcosine oxidase, alpha subunit, N-terminal domain"/>
    <property type="match status" value="1"/>
</dbReference>
<proteinExistence type="predicted"/>
<dbReference type="Proteomes" id="UP000233293">
    <property type="component" value="Unassembled WGS sequence"/>
</dbReference>
<sequence>MDHLFFQNYSDISSMTSPPFISPPASRLVEISFDGRPLMLPDGANLAAALMAAGVLRFGATADGSPRAPYCLMGTCHGCALTIDDVPQQRSCRTTVRPGLVLRTSP</sequence>
<dbReference type="SUPFAM" id="SSF54292">
    <property type="entry name" value="2Fe-2S ferredoxin-like"/>
    <property type="match status" value="1"/>
</dbReference>
<name>A0A2N3PMQ7_9PROT</name>
<gene>
    <name evidence="2" type="ORF">CWS72_25535</name>
</gene>
<keyword evidence="1" id="KW-0560">Oxidoreductase</keyword>
<evidence type="ECO:0000256" key="1">
    <source>
        <dbReference type="ARBA" id="ARBA00023002"/>
    </source>
</evidence>
<comment type="caution">
    <text evidence="2">The sequence shown here is derived from an EMBL/GenBank/DDBJ whole genome shotgun (WGS) entry which is preliminary data.</text>
</comment>
<evidence type="ECO:0000313" key="3">
    <source>
        <dbReference type="Proteomes" id="UP000233293"/>
    </source>
</evidence>
<keyword evidence="3" id="KW-1185">Reference proteome</keyword>
<dbReference type="InterPro" id="IPR042204">
    <property type="entry name" value="2Fe-2S-bd_N"/>
</dbReference>
<dbReference type="GO" id="GO:0051536">
    <property type="term" value="F:iron-sulfur cluster binding"/>
    <property type="evidence" value="ECO:0007669"/>
    <property type="project" value="InterPro"/>
</dbReference>
<evidence type="ECO:0008006" key="4">
    <source>
        <dbReference type="Google" id="ProtNLM"/>
    </source>
</evidence>
<reference evidence="3" key="1">
    <citation type="submission" date="2017-12" db="EMBL/GenBank/DDBJ databases">
        <title>Draft genome sequence of Telmatospirillum siberiense 26-4b1T, an acidotolerant peatland alphaproteobacterium potentially involved in sulfur cycling.</title>
        <authorList>
            <person name="Hausmann B."/>
            <person name="Pjevac P."/>
            <person name="Schreck K."/>
            <person name="Herbold C.W."/>
            <person name="Daims H."/>
            <person name="Wagner M."/>
            <person name="Pester M."/>
            <person name="Loy A."/>
        </authorList>
    </citation>
    <scope>NUCLEOTIDE SEQUENCE [LARGE SCALE GENOMIC DNA]</scope>
    <source>
        <strain evidence="3">26-4b1</strain>
    </source>
</reference>
<evidence type="ECO:0000313" key="2">
    <source>
        <dbReference type="EMBL" id="PKU21688.1"/>
    </source>
</evidence>